<evidence type="ECO:0000313" key="1">
    <source>
        <dbReference type="EMBL" id="KAH3721762.1"/>
    </source>
</evidence>
<dbReference type="Proteomes" id="UP000828390">
    <property type="component" value="Unassembled WGS sequence"/>
</dbReference>
<protein>
    <submittedName>
        <fullName evidence="1">Uncharacterized protein</fullName>
    </submittedName>
</protein>
<comment type="caution">
    <text evidence="1">The sequence shown here is derived from an EMBL/GenBank/DDBJ whole genome shotgun (WGS) entry which is preliminary data.</text>
</comment>
<keyword evidence="2" id="KW-1185">Reference proteome</keyword>
<evidence type="ECO:0000313" key="2">
    <source>
        <dbReference type="Proteomes" id="UP000828390"/>
    </source>
</evidence>
<gene>
    <name evidence="1" type="ORF">DPMN_064710</name>
</gene>
<dbReference type="EMBL" id="JAIWYP010000013">
    <property type="protein sequence ID" value="KAH3721762.1"/>
    <property type="molecule type" value="Genomic_DNA"/>
</dbReference>
<sequence length="110" mass="12744">MKNDRGYYWNNKTEQGKRFCITWSVRPAVSNSIMKLFNQNDDDEDIGIFKNRADGIRSRVSSEEECIKKMMQLFGSYDIFGGHKDCSQKHLRTLQLPGNDITDNLLTCES</sequence>
<proteinExistence type="predicted"/>
<dbReference type="AlphaFoldDB" id="A0A9D4CDN0"/>
<accession>A0A9D4CDN0</accession>
<organism evidence="1 2">
    <name type="scientific">Dreissena polymorpha</name>
    <name type="common">Zebra mussel</name>
    <name type="synonym">Mytilus polymorpha</name>
    <dbReference type="NCBI Taxonomy" id="45954"/>
    <lineage>
        <taxon>Eukaryota</taxon>
        <taxon>Metazoa</taxon>
        <taxon>Spiralia</taxon>
        <taxon>Lophotrochozoa</taxon>
        <taxon>Mollusca</taxon>
        <taxon>Bivalvia</taxon>
        <taxon>Autobranchia</taxon>
        <taxon>Heteroconchia</taxon>
        <taxon>Euheterodonta</taxon>
        <taxon>Imparidentia</taxon>
        <taxon>Neoheterodontei</taxon>
        <taxon>Myida</taxon>
        <taxon>Dreissenoidea</taxon>
        <taxon>Dreissenidae</taxon>
        <taxon>Dreissena</taxon>
    </lineage>
</organism>
<name>A0A9D4CDN0_DREPO</name>
<reference evidence="1" key="1">
    <citation type="journal article" date="2019" name="bioRxiv">
        <title>The Genome of the Zebra Mussel, Dreissena polymorpha: A Resource for Invasive Species Research.</title>
        <authorList>
            <person name="McCartney M.A."/>
            <person name="Auch B."/>
            <person name="Kono T."/>
            <person name="Mallez S."/>
            <person name="Zhang Y."/>
            <person name="Obille A."/>
            <person name="Becker A."/>
            <person name="Abrahante J.E."/>
            <person name="Garbe J."/>
            <person name="Badalamenti J.P."/>
            <person name="Herman A."/>
            <person name="Mangelson H."/>
            <person name="Liachko I."/>
            <person name="Sullivan S."/>
            <person name="Sone E.D."/>
            <person name="Koren S."/>
            <person name="Silverstein K.A.T."/>
            <person name="Beckman K.B."/>
            <person name="Gohl D.M."/>
        </authorList>
    </citation>
    <scope>NUCLEOTIDE SEQUENCE</scope>
    <source>
        <strain evidence="1">Duluth1</strain>
        <tissue evidence="1">Whole animal</tissue>
    </source>
</reference>
<reference evidence="1" key="2">
    <citation type="submission" date="2020-11" db="EMBL/GenBank/DDBJ databases">
        <authorList>
            <person name="McCartney M.A."/>
            <person name="Auch B."/>
            <person name="Kono T."/>
            <person name="Mallez S."/>
            <person name="Becker A."/>
            <person name="Gohl D.M."/>
            <person name="Silverstein K.A.T."/>
            <person name="Koren S."/>
            <person name="Bechman K.B."/>
            <person name="Herman A."/>
            <person name="Abrahante J.E."/>
            <person name="Garbe J."/>
        </authorList>
    </citation>
    <scope>NUCLEOTIDE SEQUENCE</scope>
    <source>
        <strain evidence="1">Duluth1</strain>
        <tissue evidence="1">Whole animal</tissue>
    </source>
</reference>